<protein>
    <recommendedName>
        <fullName evidence="1">Restriction endonuclease type II-like domain-containing protein</fullName>
    </recommendedName>
</protein>
<evidence type="ECO:0000313" key="3">
    <source>
        <dbReference type="Proteomes" id="UP001476282"/>
    </source>
</evidence>
<name>A0ABP9UPQ3_9BACT</name>
<reference evidence="2 3" key="1">
    <citation type="submission" date="2024-02" db="EMBL/GenBank/DDBJ databases">
        <title>Haloferula sargassicola NBRC 104335.</title>
        <authorList>
            <person name="Ichikawa N."/>
            <person name="Katano-Makiyama Y."/>
            <person name="Hidaka K."/>
        </authorList>
    </citation>
    <scope>NUCLEOTIDE SEQUENCE [LARGE SCALE GENOMIC DNA]</scope>
    <source>
        <strain evidence="2 3">NBRC 104335</strain>
    </source>
</reference>
<proteinExistence type="predicted"/>
<accession>A0ABP9UPQ3</accession>
<dbReference type="InterPro" id="IPR049468">
    <property type="entry name" value="Restrct_endonuc-II-like_dom"/>
</dbReference>
<sequence>MNKCSLYENDDKDECRRTQAEKILSLINDRRVSPRAAAIAAKTDHLPLHHQLALALEKAGLTVETLIGSSEFRLPVAVVSDGNRHQYALAILCEEGDAGADVYEDYVHVPNVLAHRGWKHLRVTAREWHRDAEGVVERVRACLN</sequence>
<keyword evidence="3" id="KW-1185">Reference proteome</keyword>
<dbReference type="RefSeq" id="WP_353565447.1">
    <property type="nucleotide sequence ID" value="NZ_BAABRI010000002.1"/>
</dbReference>
<organism evidence="2 3">
    <name type="scientific">Haloferula sargassicola</name>
    <dbReference type="NCBI Taxonomy" id="490096"/>
    <lineage>
        <taxon>Bacteria</taxon>
        <taxon>Pseudomonadati</taxon>
        <taxon>Verrucomicrobiota</taxon>
        <taxon>Verrucomicrobiia</taxon>
        <taxon>Verrucomicrobiales</taxon>
        <taxon>Verrucomicrobiaceae</taxon>
        <taxon>Haloferula</taxon>
    </lineage>
</organism>
<evidence type="ECO:0000259" key="1">
    <source>
        <dbReference type="Pfam" id="PF18741"/>
    </source>
</evidence>
<dbReference type="EMBL" id="BAABRI010000002">
    <property type="protein sequence ID" value="GAA5481294.1"/>
    <property type="molecule type" value="Genomic_DNA"/>
</dbReference>
<evidence type="ECO:0000313" key="2">
    <source>
        <dbReference type="EMBL" id="GAA5481294.1"/>
    </source>
</evidence>
<dbReference type="Pfam" id="PF18741">
    <property type="entry name" value="MTES_1575"/>
    <property type="match status" value="1"/>
</dbReference>
<comment type="caution">
    <text evidence="2">The sequence shown here is derived from an EMBL/GenBank/DDBJ whole genome shotgun (WGS) entry which is preliminary data.</text>
</comment>
<gene>
    <name evidence="2" type="ORF">Hsar01_00501</name>
</gene>
<feature type="domain" description="Restriction endonuclease type II-like" evidence="1">
    <location>
        <begin position="51"/>
        <end position="142"/>
    </location>
</feature>
<dbReference type="Proteomes" id="UP001476282">
    <property type="component" value="Unassembled WGS sequence"/>
</dbReference>